<dbReference type="HOGENOM" id="CLU_1174147_0_0_11"/>
<name>C7R099_JONDD</name>
<feature type="transmembrane region" description="Helical" evidence="2">
    <location>
        <begin position="39"/>
        <end position="60"/>
    </location>
</feature>
<accession>C7R099</accession>
<protein>
    <submittedName>
        <fullName evidence="3">Uncharacterized protein</fullName>
    </submittedName>
</protein>
<evidence type="ECO:0000313" key="3">
    <source>
        <dbReference type="EMBL" id="ACV08158.1"/>
    </source>
</evidence>
<keyword evidence="2" id="KW-0812">Transmembrane</keyword>
<feature type="region of interest" description="Disordered" evidence="1">
    <location>
        <begin position="1"/>
        <end position="30"/>
    </location>
</feature>
<sequence length="236" mass="24258">MTQPPQPDDRDQQNGTSPDDADASEKKSNDLPVTTGRKIVWVVAIAVALYFIIQGVVGIVSGSDSDAQSSPAPTVTVTQEGPAPTPAVPAAAKGEGLSAFAQALPDSVRQYALSDFVALEPVLFDDALESYQLTFAAAEGEAGCTVFASQFATAQQAQKAAAQRAGEASGVPVVVGQDEAGVLVVHELLADVPDPLRGDVSVAQGVGHAVWSNHTAVFEVYGPVEDVSNVAVGYAL</sequence>
<evidence type="ECO:0000256" key="2">
    <source>
        <dbReference type="SAM" id="Phobius"/>
    </source>
</evidence>
<keyword evidence="2" id="KW-1133">Transmembrane helix</keyword>
<dbReference type="OrthoDB" id="5140693at2"/>
<feature type="region of interest" description="Disordered" evidence="1">
    <location>
        <begin position="63"/>
        <end position="89"/>
    </location>
</feature>
<dbReference type="EMBL" id="CP001706">
    <property type="protein sequence ID" value="ACV08158.1"/>
    <property type="molecule type" value="Genomic_DNA"/>
</dbReference>
<dbReference type="STRING" id="471856.Jden_0494"/>
<evidence type="ECO:0000256" key="1">
    <source>
        <dbReference type="SAM" id="MobiDB-lite"/>
    </source>
</evidence>
<dbReference type="Proteomes" id="UP000000628">
    <property type="component" value="Chromosome"/>
</dbReference>
<organism evidence="3 4">
    <name type="scientific">Jonesia denitrificans (strain ATCC 14870 / DSM 20603 / BCRC 15368 / CIP 55.134 / JCM 11481 / NBRC 15587 / NCTC 10816 / Prevot 55134)</name>
    <name type="common">Listeria denitrificans</name>
    <dbReference type="NCBI Taxonomy" id="471856"/>
    <lineage>
        <taxon>Bacteria</taxon>
        <taxon>Bacillati</taxon>
        <taxon>Actinomycetota</taxon>
        <taxon>Actinomycetes</taxon>
        <taxon>Micrococcales</taxon>
        <taxon>Jonesiaceae</taxon>
        <taxon>Jonesia</taxon>
    </lineage>
</organism>
<dbReference type="KEGG" id="jde:Jden_0494"/>
<reference evidence="3 4" key="1">
    <citation type="journal article" date="2009" name="Stand. Genomic Sci.">
        <title>Complete genome sequence of Jonesia denitrificans type strain (Prevot 55134).</title>
        <authorList>
            <person name="Pukall R."/>
            <person name="Gehrich-Schroter G."/>
            <person name="Lapidus A."/>
            <person name="Nolan M."/>
            <person name="Glavina Del Rio T."/>
            <person name="Lucas S."/>
            <person name="Chen F."/>
            <person name="Tice H."/>
            <person name="Pitluck S."/>
            <person name="Cheng J.F."/>
            <person name="Copeland A."/>
            <person name="Saunders E."/>
            <person name="Brettin T."/>
            <person name="Detter J.C."/>
            <person name="Bruce D."/>
            <person name="Goodwin L."/>
            <person name="Pati A."/>
            <person name="Ivanova N."/>
            <person name="Mavromatis K."/>
            <person name="Ovchinnikova G."/>
            <person name="Chen A."/>
            <person name="Palaniappan K."/>
            <person name="Land M."/>
            <person name="Hauser L."/>
            <person name="Chang Y.J."/>
            <person name="Jeffries C.D."/>
            <person name="Chain P."/>
            <person name="Goker M."/>
            <person name="Bristow J."/>
            <person name="Eisen J.A."/>
            <person name="Markowitz V."/>
            <person name="Hugenholtz P."/>
            <person name="Kyrpides N.C."/>
            <person name="Klenk H.P."/>
            <person name="Han C."/>
        </authorList>
    </citation>
    <scope>NUCLEOTIDE SEQUENCE [LARGE SCALE GENOMIC DNA]</scope>
    <source>
        <strain evidence="4">ATCC 14870 / DSM 20603 / BCRC 15368 / CIP 55.134 / JCM 11481 / NBRC 15587 / NCTC 10816 / Prevot 55134</strain>
    </source>
</reference>
<gene>
    <name evidence="3" type="ordered locus">Jden_0494</name>
</gene>
<keyword evidence="4" id="KW-1185">Reference proteome</keyword>
<feature type="compositionally biased region" description="Polar residues" evidence="1">
    <location>
        <begin position="63"/>
        <end position="79"/>
    </location>
</feature>
<evidence type="ECO:0000313" key="4">
    <source>
        <dbReference type="Proteomes" id="UP000000628"/>
    </source>
</evidence>
<dbReference type="RefSeq" id="WP_015770787.1">
    <property type="nucleotide sequence ID" value="NC_013174.1"/>
</dbReference>
<proteinExistence type="predicted"/>
<dbReference type="AlphaFoldDB" id="C7R099"/>
<keyword evidence="2" id="KW-0472">Membrane</keyword>